<dbReference type="RefSeq" id="WP_131147189.1">
    <property type="nucleotide sequence ID" value="NZ_BMWV01000012.1"/>
</dbReference>
<evidence type="ECO:0000313" key="7">
    <source>
        <dbReference type="Proteomes" id="UP000628442"/>
    </source>
</evidence>
<name>A0A411X268_9BURK</name>
<feature type="chain" id="PRO_5044601936" description="F5/8 type C domain-containing protein" evidence="2">
    <location>
        <begin position="32"/>
        <end position="1061"/>
    </location>
</feature>
<dbReference type="SUPFAM" id="SSF49785">
    <property type="entry name" value="Galactose-binding domain-like"/>
    <property type="match status" value="2"/>
</dbReference>
<reference evidence="4" key="1">
    <citation type="journal article" date="2014" name="Int. J. Syst. Evol. Microbiol.">
        <title>Complete genome sequence of Corynebacterium casei LMG S-19264T (=DSM 44701T), isolated from a smear-ripened cheese.</title>
        <authorList>
            <consortium name="US DOE Joint Genome Institute (JGI-PGF)"/>
            <person name="Walter F."/>
            <person name="Albersmeier A."/>
            <person name="Kalinowski J."/>
            <person name="Ruckert C."/>
        </authorList>
    </citation>
    <scope>NUCLEOTIDE SEQUENCE</scope>
    <source>
        <strain evidence="4">KCTC 12343</strain>
    </source>
</reference>
<dbReference type="OrthoDB" id="9763537at2"/>
<keyword evidence="6" id="KW-1185">Reference proteome</keyword>
<evidence type="ECO:0000313" key="4">
    <source>
        <dbReference type="EMBL" id="GGY58871.1"/>
    </source>
</evidence>
<dbReference type="Gene3D" id="2.60.120.430">
    <property type="entry name" value="Galactose-binding lectin"/>
    <property type="match status" value="1"/>
</dbReference>
<dbReference type="EMBL" id="BMWV01000012">
    <property type="protein sequence ID" value="GGY58871.1"/>
    <property type="molecule type" value="Genomic_DNA"/>
</dbReference>
<feature type="signal peptide" evidence="2">
    <location>
        <begin position="1"/>
        <end position="31"/>
    </location>
</feature>
<reference evidence="5 6" key="2">
    <citation type="submission" date="2019-02" db="EMBL/GenBank/DDBJ databases">
        <title>Draft Genome Sequences of Six Type Strains of the Genus Massilia.</title>
        <authorList>
            <person name="Miess H."/>
            <person name="Frediansyhah A."/>
            <person name="Gross H."/>
        </authorList>
    </citation>
    <scope>NUCLEOTIDE SEQUENCE [LARGE SCALE GENOMIC DNA]</scope>
    <source>
        <strain evidence="5 6">DSM 17472</strain>
    </source>
</reference>
<proteinExistence type="predicted"/>
<dbReference type="InterPro" id="IPR000421">
    <property type="entry name" value="FA58C"/>
</dbReference>
<dbReference type="Pfam" id="PF00754">
    <property type="entry name" value="F5_F8_type_C"/>
    <property type="match status" value="1"/>
</dbReference>
<dbReference type="InterPro" id="IPR012341">
    <property type="entry name" value="6hp_glycosidase-like_sf"/>
</dbReference>
<evidence type="ECO:0000313" key="5">
    <source>
        <dbReference type="EMBL" id="QBI03081.1"/>
    </source>
</evidence>
<gene>
    <name evidence="5" type="ORF">EYF70_21265</name>
    <name evidence="4" type="ORF">GCM10007387_46790</name>
</gene>
<evidence type="ECO:0000313" key="6">
    <source>
        <dbReference type="Proteomes" id="UP000292307"/>
    </source>
</evidence>
<dbReference type="SUPFAM" id="SSF48208">
    <property type="entry name" value="Six-hairpin glycosidases"/>
    <property type="match status" value="1"/>
</dbReference>
<dbReference type="PROSITE" id="PS50022">
    <property type="entry name" value="FA58C_3"/>
    <property type="match status" value="1"/>
</dbReference>
<sequence length="1061" mass="115740">MKTWIGARAMATTLAFMLTSVLASVPVTVLAAEPASARQLLDDFETLAPWQAQASDGVLAEAAPVPGFRGRALRLDFDFGGKGGYAFARRALPLDLPDNYEISFMMKGAAPSNHVEFKLTDASGDNVWWYRMPDHVFPNDWTLVRFKKRQVAFAWGPAKDRALRRADRIEFVVSAGNGGKGSVFIDELALRPLPPPPAAWPPLHAEASAATAPAGLAVDGRRDTAWLAGGGRQQWTLDLGAVREFGGLVLHWLPGRHARRYDVALSVDGQAWQAARSVRDGNGGSDALLLTESEARYVRLLVHDGPSESYGLAEVELKDLAFGATPNAFIDALAAAAPKGHYPRGFSGQQPYWTLVGVDGGARHSALLGEDGAIEPARGGPSLEPFVLADGTLHGWADAEVTQSLRDGYLPIPSVHWRTAGWTLTTTAAAAGTPEASRLLARYELRNLKDVPQVLELVLAARPFQVNAPRQFLNTPGGVGPIRAIGWDGSALAAGATRFIPLRAPDAVQLSSFDGGLLPHEGQRDGGASPRAVNDDTGMASGTLRWTVRLPARGSAVVGMVVPLAGPAEPVAGDIAWLDRELAQVADGWRARLNQVELRVPPAGQHMADTLRSSLAHILMTRDGAAIQPGTRSYLRSWIRDGAMMSEALLRMGLPEIAADYLRWYAPYQFDNGKVPCCVDRRGADPVPENDSDGELIFLAAELYRYTRDKEALRAIWPRVDAAARYMETLRQSERGAAQRGTPLYGLMPASISHEGYAEKPMHSYWDDFWALRGYKDAVAIAEALGRRGDARRLARQRDEFRRDLYASLAAATREHGIDYLPGAAELGDFDPTSTTIGLTPGGEQRHLPRGLLENTYRKYWDFFTVRRAGGKPWEDYTPYELRNVSAFIRLGWRDRAHELLDYFYADQRPRAWNGWAEVVGREPRKPRFLGDMPHGWISSDFMRAALDAFAYEREPEHALLLAEGIPPAWLDGDGIAIRGLRTPYGPLSYSLRRAGGQLLLEVEAGLAMPPGGIVLRWPQAGPPGVARLDGRSVPLTDGAVTIRRLPATLAIDLAPAAHRP</sequence>
<protein>
    <recommendedName>
        <fullName evidence="3">F5/8 type C domain-containing protein</fullName>
    </recommendedName>
</protein>
<reference evidence="4" key="3">
    <citation type="submission" date="2022-12" db="EMBL/GenBank/DDBJ databases">
        <authorList>
            <person name="Sun Q."/>
            <person name="Kim S."/>
        </authorList>
    </citation>
    <scope>NUCLEOTIDE SEQUENCE</scope>
    <source>
        <strain evidence="4">KCTC 12343</strain>
    </source>
</reference>
<feature type="region of interest" description="Disordered" evidence="1">
    <location>
        <begin position="516"/>
        <end position="537"/>
    </location>
</feature>
<feature type="domain" description="F5/8 type C" evidence="3">
    <location>
        <begin position="183"/>
        <end position="320"/>
    </location>
</feature>
<accession>A0A411X268</accession>
<dbReference type="Proteomes" id="UP000292307">
    <property type="component" value="Chromosome"/>
</dbReference>
<organism evidence="4 7">
    <name type="scientific">Pseudoduganella albidiflava</name>
    <dbReference type="NCBI Taxonomy" id="321983"/>
    <lineage>
        <taxon>Bacteria</taxon>
        <taxon>Pseudomonadati</taxon>
        <taxon>Pseudomonadota</taxon>
        <taxon>Betaproteobacteria</taxon>
        <taxon>Burkholderiales</taxon>
        <taxon>Oxalobacteraceae</taxon>
        <taxon>Telluria group</taxon>
        <taxon>Pseudoduganella</taxon>
    </lineage>
</organism>
<dbReference type="Proteomes" id="UP000628442">
    <property type="component" value="Unassembled WGS sequence"/>
</dbReference>
<dbReference type="Gene3D" id="1.50.10.10">
    <property type="match status" value="1"/>
</dbReference>
<keyword evidence="2" id="KW-0732">Signal</keyword>
<evidence type="ECO:0000256" key="1">
    <source>
        <dbReference type="SAM" id="MobiDB-lite"/>
    </source>
</evidence>
<evidence type="ECO:0000256" key="2">
    <source>
        <dbReference type="SAM" id="SignalP"/>
    </source>
</evidence>
<dbReference type="EMBL" id="CP036401">
    <property type="protein sequence ID" value="QBI03081.1"/>
    <property type="molecule type" value="Genomic_DNA"/>
</dbReference>
<dbReference type="Gene3D" id="2.60.120.260">
    <property type="entry name" value="Galactose-binding domain-like"/>
    <property type="match status" value="1"/>
</dbReference>
<dbReference type="GO" id="GO:0005975">
    <property type="term" value="P:carbohydrate metabolic process"/>
    <property type="evidence" value="ECO:0007669"/>
    <property type="project" value="InterPro"/>
</dbReference>
<evidence type="ECO:0000259" key="3">
    <source>
        <dbReference type="PROSITE" id="PS50022"/>
    </source>
</evidence>
<dbReference type="AlphaFoldDB" id="A0A411X268"/>
<dbReference type="InterPro" id="IPR008979">
    <property type="entry name" value="Galactose-bd-like_sf"/>
</dbReference>
<dbReference type="InterPro" id="IPR008928">
    <property type="entry name" value="6-hairpin_glycosidase_sf"/>
</dbReference>